<dbReference type="InterPro" id="IPR015943">
    <property type="entry name" value="WD40/YVTN_repeat-like_dom_sf"/>
</dbReference>
<dbReference type="GO" id="GO:0003724">
    <property type="term" value="F:RNA helicase activity"/>
    <property type="evidence" value="ECO:0007669"/>
    <property type="project" value="UniProtKB-EC"/>
</dbReference>
<evidence type="ECO:0000259" key="15">
    <source>
        <dbReference type="PROSITE" id="PS51194"/>
    </source>
</evidence>
<dbReference type="SUPFAM" id="SSF52540">
    <property type="entry name" value="P-loop containing nucleoside triphosphate hydrolases"/>
    <property type="match status" value="1"/>
</dbReference>
<evidence type="ECO:0000256" key="1">
    <source>
        <dbReference type="ARBA" id="ARBA00012552"/>
    </source>
</evidence>
<dbReference type="PROSITE" id="PS50082">
    <property type="entry name" value="WD_REPEATS_2"/>
    <property type="match status" value="1"/>
</dbReference>
<keyword evidence="6" id="KW-0067">ATP-binding</keyword>
<evidence type="ECO:0000313" key="18">
    <source>
        <dbReference type="Proteomes" id="UP001154282"/>
    </source>
</evidence>
<dbReference type="GO" id="GO:0005524">
    <property type="term" value="F:ATP binding"/>
    <property type="evidence" value="ECO:0007669"/>
    <property type="project" value="UniProtKB-KW"/>
</dbReference>
<dbReference type="PROSITE" id="PS51192">
    <property type="entry name" value="HELICASE_ATP_BIND_1"/>
    <property type="match status" value="1"/>
</dbReference>
<feature type="domain" description="Helicase ATP-binding" evidence="14">
    <location>
        <begin position="523"/>
        <end position="693"/>
    </location>
</feature>
<evidence type="ECO:0000256" key="3">
    <source>
        <dbReference type="ARBA" id="ARBA00022741"/>
    </source>
</evidence>
<dbReference type="InterPro" id="IPR014014">
    <property type="entry name" value="RNA_helicase_DEAD_Q_motif"/>
</dbReference>
<dbReference type="InterPro" id="IPR036322">
    <property type="entry name" value="WD40_repeat_dom_sf"/>
</dbReference>
<dbReference type="EC" id="3.6.4.13" evidence="1"/>
<comment type="caution">
    <text evidence="17">The sequence shown here is derived from an EMBL/GenBank/DDBJ whole genome shotgun (WGS) entry which is preliminary data.</text>
</comment>
<sequence>QWVSAMEWLSGKYLTKLVTVLLHNLLNLCGDDGLIRGWKWKEFTESEIPVSTQVCFYCHTVNVFSELSSFIDIFRGPWGALSPIPENDAIALGTQDASIFSAAGDSCAYCWDVAYKLYPDCFVTIQETTKIKTAFKGHLDYLHCIVPATLPTRKLSQKLSPGYCLQEVITGSEDGTARIWDCKSGKCIRVIDQGKDKNLKRFCTSVRCIALDSSDSWLACSSGQSLSVWNLHASECVSRTSTSAYSITTKGILLLLSLNTFSSEFPVSESYINLVWYSGSVHCDSNWRLRRSCRRDIPGSKPLLHFPLQSSIKRESENVYDARKWACEPIDDSKGPIRMGRGVEAQPARSTDPGRKKRDGQKRRYIYKNRSKPFAFSNPFGFREKAKYKTIPSRSTAAANQQFSLSRSRLSVPSLLTPLLVRRTAQNPSSSFLRRDCSSSNLSNRKHTVSDMAGLAPDGSNNFDAKSYDQKMSELLLADGQDFFASYDEVHETFDSMGLQENLLRGIYAYGFEKPSAIQQRGIVPFCKGLDVIQQAQSGTGKTATFCSGILQQLDYALVECQALVLAPTRELAQQIEKVMRALGDYLGVKVHACVGGTSVREDQRILSSGVHVVVGTPGRVFDMLRRQSLRADSIKMFVLDEADEMLSRGFKDQIYDIFQLLPPKIQVGVFSATMPPEALDITRKFMNKPVRILVKREELTLEGIKQFHVNVDKEEWKLETLCDLYETLAITQSVIFVNTRRKVDWLTDKMRSRDHTVSATHGDMDQNTRDIIMREFRSGSSRVLITTDLLARGIDVQQVSLVINYDLPTQPENYLHRIGRGGRFGRKGVAINFVTKDDERMLFDIQKFYNVVIEELPANVADLL</sequence>
<keyword evidence="4" id="KW-0378">Hydrolase</keyword>
<feature type="domain" description="Helicase C-terminal" evidence="15">
    <location>
        <begin position="704"/>
        <end position="865"/>
    </location>
</feature>
<proteinExistence type="inferred from homology"/>
<dbReference type="CDD" id="cd18787">
    <property type="entry name" value="SF2_C_DEAD"/>
    <property type="match status" value="1"/>
</dbReference>
<evidence type="ECO:0000259" key="16">
    <source>
        <dbReference type="PROSITE" id="PS51195"/>
    </source>
</evidence>
<keyword evidence="2" id="KW-0396">Initiation factor</keyword>
<evidence type="ECO:0000259" key="14">
    <source>
        <dbReference type="PROSITE" id="PS51192"/>
    </source>
</evidence>
<evidence type="ECO:0000256" key="4">
    <source>
        <dbReference type="ARBA" id="ARBA00022801"/>
    </source>
</evidence>
<dbReference type="GO" id="GO:0003723">
    <property type="term" value="F:RNA binding"/>
    <property type="evidence" value="ECO:0007669"/>
    <property type="project" value="UniProtKB-KW"/>
</dbReference>
<evidence type="ECO:0000256" key="2">
    <source>
        <dbReference type="ARBA" id="ARBA00022540"/>
    </source>
</evidence>
<dbReference type="PROSITE" id="PS00039">
    <property type="entry name" value="DEAD_ATP_HELICASE"/>
    <property type="match status" value="1"/>
</dbReference>
<keyword evidence="5" id="KW-0347">Helicase</keyword>
<dbReference type="AlphaFoldDB" id="A0AAV0HQ74"/>
<keyword evidence="3" id="KW-0547">Nucleotide-binding</keyword>
<dbReference type="InterPro" id="IPR001680">
    <property type="entry name" value="WD40_rpt"/>
</dbReference>
<evidence type="ECO:0000313" key="17">
    <source>
        <dbReference type="EMBL" id="CAI0387326.1"/>
    </source>
</evidence>
<dbReference type="InterPro" id="IPR011545">
    <property type="entry name" value="DEAD/DEAH_box_helicase_dom"/>
</dbReference>
<dbReference type="SUPFAM" id="SSF50978">
    <property type="entry name" value="WD40 repeat-like"/>
    <property type="match status" value="1"/>
</dbReference>
<evidence type="ECO:0000256" key="10">
    <source>
        <dbReference type="ARBA" id="ARBA00047984"/>
    </source>
</evidence>
<evidence type="ECO:0000256" key="7">
    <source>
        <dbReference type="ARBA" id="ARBA00022884"/>
    </source>
</evidence>
<gene>
    <name evidence="17" type="ORF">LITE_LOCUS5415</name>
</gene>
<evidence type="ECO:0000256" key="12">
    <source>
        <dbReference type="PROSITE-ProRule" id="PRU00552"/>
    </source>
</evidence>
<feature type="repeat" description="WD" evidence="11">
    <location>
        <begin position="168"/>
        <end position="190"/>
    </location>
</feature>
<dbReference type="Pfam" id="PF00400">
    <property type="entry name" value="WD40"/>
    <property type="match status" value="2"/>
</dbReference>
<dbReference type="Proteomes" id="UP001154282">
    <property type="component" value="Unassembled WGS sequence"/>
</dbReference>
<evidence type="ECO:0000256" key="6">
    <source>
        <dbReference type="ARBA" id="ARBA00022840"/>
    </source>
</evidence>
<evidence type="ECO:0000256" key="11">
    <source>
        <dbReference type="PROSITE-ProRule" id="PRU00221"/>
    </source>
</evidence>
<feature type="short sequence motif" description="Q motif" evidence="12">
    <location>
        <begin position="492"/>
        <end position="520"/>
    </location>
</feature>
<comment type="catalytic activity">
    <reaction evidence="10">
        <text>ATP + H2O = ADP + phosphate + H(+)</text>
        <dbReference type="Rhea" id="RHEA:13065"/>
        <dbReference type="ChEBI" id="CHEBI:15377"/>
        <dbReference type="ChEBI" id="CHEBI:15378"/>
        <dbReference type="ChEBI" id="CHEBI:30616"/>
        <dbReference type="ChEBI" id="CHEBI:43474"/>
        <dbReference type="ChEBI" id="CHEBI:456216"/>
        <dbReference type="EC" id="3.6.4.13"/>
    </reaction>
</comment>
<dbReference type="FunFam" id="3.40.50.300:FF:000089">
    <property type="entry name" value="Eukaryotic initiation factor 4A-II"/>
    <property type="match status" value="1"/>
</dbReference>
<keyword evidence="11" id="KW-0853">WD repeat</keyword>
<keyword evidence="18" id="KW-1185">Reference proteome</keyword>
<dbReference type="GO" id="GO:0003743">
    <property type="term" value="F:translation initiation factor activity"/>
    <property type="evidence" value="ECO:0007669"/>
    <property type="project" value="UniProtKB-KW"/>
</dbReference>
<dbReference type="Pfam" id="PF00270">
    <property type="entry name" value="DEAD"/>
    <property type="match status" value="1"/>
</dbReference>
<name>A0AAV0HQ74_9ROSI</name>
<dbReference type="SMART" id="SM00490">
    <property type="entry name" value="HELICc"/>
    <property type="match status" value="1"/>
</dbReference>
<dbReference type="Pfam" id="PF00271">
    <property type="entry name" value="Helicase_C"/>
    <property type="match status" value="1"/>
</dbReference>
<dbReference type="InterPro" id="IPR027417">
    <property type="entry name" value="P-loop_NTPase"/>
</dbReference>
<dbReference type="Gene3D" id="3.40.50.300">
    <property type="entry name" value="P-loop containing nucleotide triphosphate hydrolases"/>
    <property type="match status" value="2"/>
</dbReference>
<keyword evidence="7" id="KW-0694">RNA-binding</keyword>
<evidence type="ECO:0000256" key="8">
    <source>
        <dbReference type="ARBA" id="ARBA00022917"/>
    </source>
</evidence>
<evidence type="ECO:0000256" key="9">
    <source>
        <dbReference type="ARBA" id="ARBA00024352"/>
    </source>
</evidence>
<reference evidence="17" key="1">
    <citation type="submission" date="2022-08" db="EMBL/GenBank/DDBJ databases">
        <authorList>
            <person name="Gutierrez-Valencia J."/>
        </authorList>
    </citation>
    <scope>NUCLEOTIDE SEQUENCE</scope>
</reference>
<protein>
    <recommendedName>
        <fullName evidence="1">RNA helicase</fullName>
        <ecNumber evidence="1">3.6.4.13</ecNumber>
    </recommendedName>
</protein>
<feature type="region of interest" description="Disordered" evidence="13">
    <location>
        <begin position="331"/>
        <end position="363"/>
    </location>
</feature>
<dbReference type="SMART" id="SM00320">
    <property type="entry name" value="WD40"/>
    <property type="match status" value="2"/>
</dbReference>
<feature type="domain" description="DEAD-box RNA helicase Q" evidence="16">
    <location>
        <begin position="492"/>
        <end position="520"/>
    </location>
</feature>
<dbReference type="FunFam" id="3.40.50.300:FF:000031">
    <property type="entry name" value="Eukaryotic initiation factor 4A-III"/>
    <property type="match status" value="1"/>
</dbReference>
<dbReference type="InterPro" id="IPR000629">
    <property type="entry name" value="RNA-helicase_DEAD-box_CS"/>
</dbReference>
<dbReference type="PROSITE" id="PS51195">
    <property type="entry name" value="Q_MOTIF"/>
    <property type="match status" value="1"/>
</dbReference>
<feature type="non-terminal residue" evidence="17">
    <location>
        <position position="1"/>
    </location>
</feature>
<dbReference type="EMBL" id="CAMGYJ010000002">
    <property type="protein sequence ID" value="CAI0387326.1"/>
    <property type="molecule type" value="Genomic_DNA"/>
</dbReference>
<dbReference type="InterPro" id="IPR001650">
    <property type="entry name" value="Helicase_C-like"/>
</dbReference>
<dbReference type="GO" id="GO:0016787">
    <property type="term" value="F:hydrolase activity"/>
    <property type="evidence" value="ECO:0007669"/>
    <property type="project" value="UniProtKB-KW"/>
</dbReference>
<accession>A0AAV0HQ74</accession>
<keyword evidence="8" id="KW-0648">Protein biosynthesis</keyword>
<evidence type="ECO:0000256" key="13">
    <source>
        <dbReference type="SAM" id="MobiDB-lite"/>
    </source>
</evidence>
<organism evidence="17 18">
    <name type="scientific">Linum tenue</name>
    <dbReference type="NCBI Taxonomy" id="586396"/>
    <lineage>
        <taxon>Eukaryota</taxon>
        <taxon>Viridiplantae</taxon>
        <taxon>Streptophyta</taxon>
        <taxon>Embryophyta</taxon>
        <taxon>Tracheophyta</taxon>
        <taxon>Spermatophyta</taxon>
        <taxon>Magnoliopsida</taxon>
        <taxon>eudicotyledons</taxon>
        <taxon>Gunneridae</taxon>
        <taxon>Pentapetalae</taxon>
        <taxon>rosids</taxon>
        <taxon>fabids</taxon>
        <taxon>Malpighiales</taxon>
        <taxon>Linaceae</taxon>
        <taxon>Linum</taxon>
    </lineage>
</organism>
<comment type="similarity">
    <text evidence="9">Belongs to the DEAD box helicase family. eIF4A subfamily.</text>
</comment>
<dbReference type="PROSITE" id="PS51194">
    <property type="entry name" value="HELICASE_CTER"/>
    <property type="match status" value="1"/>
</dbReference>
<dbReference type="Gene3D" id="2.130.10.10">
    <property type="entry name" value="YVTN repeat-like/Quinoprotein amine dehydrogenase"/>
    <property type="match status" value="1"/>
</dbReference>
<dbReference type="SMART" id="SM00487">
    <property type="entry name" value="DEXDc"/>
    <property type="match status" value="1"/>
</dbReference>
<dbReference type="PANTHER" id="PTHR47958">
    <property type="entry name" value="ATP-DEPENDENT RNA HELICASE DBP3"/>
    <property type="match status" value="1"/>
</dbReference>
<dbReference type="InterPro" id="IPR014001">
    <property type="entry name" value="Helicase_ATP-bd"/>
</dbReference>
<dbReference type="CDD" id="cd17939">
    <property type="entry name" value="DEADc_EIF4A"/>
    <property type="match status" value="1"/>
</dbReference>
<evidence type="ECO:0000256" key="5">
    <source>
        <dbReference type="ARBA" id="ARBA00022806"/>
    </source>
</evidence>